<dbReference type="Proteomes" id="UP000319771">
    <property type="component" value="Unassembled WGS sequence"/>
</dbReference>
<sequence>MTSPTRVRTLGAILYPEFELLDLYGPLEMFGCLGPELRIETVAQEAGPVRSAQGPESLARYGFADCPALDLLLLPGGIGTLAQLGNDALHEFLRTRARSAEVAMSVCSGSALFARAGLLDGRRATSNKIFFELARSQSEKVDWVEQARWVEDGPFVTASGVSAGTDMALGVIARLYGRSRAEAIATVTEYQWHTDAARDPFAAQLNQTHWLAAATGR</sequence>
<feature type="domain" description="DJ-1/PfpI" evidence="1">
    <location>
        <begin position="14"/>
        <end position="172"/>
    </location>
</feature>
<dbReference type="Gene3D" id="3.40.50.880">
    <property type="match status" value="1"/>
</dbReference>
<dbReference type="InterPro" id="IPR029062">
    <property type="entry name" value="Class_I_gatase-like"/>
</dbReference>
<proteinExistence type="predicted"/>
<dbReference type="AlphaFoldDB" id="A0A538UBD7"/>
<dbReference type="EMBL" id="VBPB01000084">
    <property type="protein sequence ID" value="TMQ73029.1"/>
    <property type="molecule type" value="Genomic_DNA"/>
</dbReference>
<dbReference type="InterPro" id="IPR002818">
    <property type="entry name" value="DJ-1/PfpI"/>
</dbReference>
<dbReference type="SUPFAM" id="SSF52317">
    <property type="entry name" value="Class I glutamine amidotransferase-like"/>
    <property type="match status" value="1"/>
</dbReference>
<accession>A0A538UBD7</accession>
<dbReference type="Pfam" id="PF01965">
    <property type="entry name" value="DJ-1_PfpI"/>
    <property type="match status" value="1"/>
</dbReference>
<dbReference type="InterPro" id="IPR052158">
    <property type="entry name" value="INH-QAR"/>
</dbReference>
<evidence type="ECO:0000259" key="1">
    <source>
        <dbReference type="Pfam" id="PF01965"/>
    </source>
</evidence>
<comment type="caution">
    <text evidence="2">The sequence shown here is derived from an EMBL/GenBank/DDBJ whole genome shotgun (WGS) entry which is preliminary data.</text>
</comment>
<gene>
    <name evidence="2" type="ORF">E6K81_05805</name>
</gene>
<evidence type="ECO:0000313" key="3">
    <source>
        <dbReference type="Proteomes" id="UP000319771"/>
    </source>
</evidence>
<protein>
    <submittedName>
        <fullName evidence="2">DJ-1/PfpI family protein</fullName>
    </submittedName>
</protein>
<dbReference type="PANTHER" id="PTHR43130">
    <property type="entry name" value="ARAC-FAMILY TRANSCRIPTIONAL REGULATOR"/>
    <property type="match status" value="1"/>
</dbReference>
<dbReference type="CDD" id="cd03139">
    <property type="entry name" value="GATase1_PfpI_2"/>
    <property type="match status" value="1"/>
</dbReference>
<evidence type="ECO:0000313" key="2">
    <source>
        <dbReference type="EMBL" id="TMQ73029.1"/>
    </source>
</evidence>
<name>A0A538UBD7_UNCEI</name>
<organism evidence="2 3">
    <name type="scientific">Eiseniibacteriota bacterium</name>
    <dbReference type="NCBI Taxonomy" id="2212470"/>
    <lineage>
        <taxon>Bacteria</taxon>
        <taxon>Candidatus Eiseniibacteriota</taxon>
    </lineage>
</organism>
<dbReference type="PANTHER" id="PTHR43130:SF15">
    <property type="entry name" value="THIJ_PFPI FAMILY PROTEIN (AFU_ORTHOLOGUE AFUA_5G14240)"/>
    <property type="match status" value="1"/>
</dbReference>
<reference evidence="2 3" key="1">
    <citation type="journal article" date="2019" name="Nat. Microbiol.">
        <title>Mediterranean grassland soil C-N compound turnover is dependent on rainfall and depth, and is mediated by genomically divergent microorganisms.</title>
        <authorList>
            <person name="Diamond S."/>
            <person name="Andeer P.F."/>
            <person name="Li Z."/>
            <person name="Crits-Christoph A."/>
            <person name="Burstein D."/>
            <person name="Anantharaman K."/>
            <person name="Lane K.R."/>
            <person name="Thomas B.C."/>
            <person name="Pan C."/>
            <person name="Northen T.R."/>
            <person name="Banfield J.F."/>
        </authorList>
    </citation>
    <scope>NUCLEOTIDE SEQUENCE [LARGE SCALE GENOMIC DNA]</scope>
    <source>
        <strain evidence="2">WS_11</strain>
    </source>
</reference>